<organism evidence="2 3">
    <name type="scientific">Suillus fuscotomentosus</name>
    <dbReference type="NCBI Taxonomy" id="1912939"/>
    <lineage>
        <taxon>Eukaryota</taxon>
        <taxon>Fungi</taxon>
        <taxon>Dikarya</taxon>
        <taxon>Basidiomycota</taxon>
        <taxon>Agaricomycotina</taxon>
        <taxon>Agaricomycetes</taxon>
        <taxon>Agaricomycetidae</taxon>
        <taxon>Boletales</taxon>
        <taxon>Suillineae</taxon>
        <taxon>Suillaceae</taxon>
        <taxon>Suillus</taxon>
    </lineage>
</organism>
<feature type="compositionally biased region" description="Basic and acidic residues" evidence="1">
    <location>
        <begin position="307"/>
        <end position="340"/>
    </location>
</feature>
<dbReference type="EMBL" id="JABBWK010000055">
    <property type="protein sequence ID" value="KAG1896437.1"/>
    <property type="molecule type" value="Genomic_DNA"/>
</dbReference>
<feature type="compositionally biased region" description="Basic residues" evidence="1">
    <location>
        <begin position="273"/>
        <end position="283"/>
    </location>
</feature>
<reference evidence="2" key="1">
    <citation type="journal article" date="2020" name="New Phytol.">
        <title>Comparative genomics reveals dynamic genome evolution in host specialist ectomycorrhizal fungi.</title>
        <authorList>
            <person name="Lofgren L.A."/>
            <person name="Nguyen N.H."/>
            <person name="Vilgalys R."/>
            <person name="Ruytinx J."/>
            <person name="Liao H.L."/>
            <person name="Branco S."/>
            <person name="Kuo A."/>
            <person name="LaButti K."/>
            <person name="Lipzen A."/>
            <person name="Andreopoulos W."/>
            <person name="Pangilinan J."/>
            <person name="Riley R."/>
            <person name="Hundley H."/>
            <person name="Na H."/>
            <person name="Barry K."/>
            <person name="Grigoriev I.V."/>
            <person name="Stajich J.E."/>
            <person name="Kennedy P.G."/>
        </authorList>
    </citation>
    <scope>NUCLEOTIDE SEQUENCE</scope>
    <source>
        <strain evidence="2">FC203</strain>
    </source>
</reference>
<dbReference type="Proteomes" id="UP001195769">
    <property type="component" value="Unassembled WGS sequence"/>
</dbReference>
<evidence type="ECO:0000313" key="2">
    <source>
        <dbReference type="EMBL" id="KAG1896437.1"/>
    </source>
</evidence>
<evidence type="ECO:0000313" key="3">
    <source>
        <dbReference type="Proteomes" id="UP001195769"/>
    </source>
</evidence>
<gene>
    <name evidence="2" type="ORF">F5891DRAFT_1280645</name>
</gene>
<feature type="region of interest" description="Disordered" evidence="1">
    <location>
        <begin position="370"/>
        <end position="405"/>
    </location>
</feature>
<protein>
    <submittedName>
        <fullName evidence="2">Uncharacterized protein</fullName>
    </submittedName>
</protein>
<feature type="compositionally biased region" description="Basic and acidic residues" evidence="1">
    <location>
        <begin position="370"/>
        <end position="396"/>
    </location>
</feature>
<dbReference type="RefSeq" id="XP_041222013.1">
    <property type="nucleotide sequence ID" value="XM_041370431.1"/>
</dbReference>
<feature type="compositionally biased region" description="Polar residues" evidence="1">
    <location>
        <begin position="13"/>
        <end position="27"/>
    </location>
</feature>
<sequence length="405" mass="44663">MVFSLFTRKSDSLPNAQLHTPSPSLSHTDLPVALSPTPPPTTETEPEQEVTDPTALYDLVRSVPPQTLHTYTLAHLSPTSDPPLIPPSPHTLTALTQFFHELSPPPQLHCVRCHSSFFELSNTDTSCRIPHDDESALVDRAAYETLWCCCGSSVEGTGDMGPPDGWCYEGRHTTDTRRARFRADSTIHDDKLFSCAATGCHGRKRKRSVSISGSDLSASIRKKDKSKAIAKANVDASPKSTPKPTSKTSTPRPTPKPLSKSGSFISSATLVHPRPKSNLHKSHVASPTVDAVSESETDPQPNIPIRPTRERTRTRSTVDEQKTRLTADDKTRPPTDENMSKPRTRSAAREERSLSRTRMIVRGGSVRVLRERGREKESEKGICESDGDDRGRTRGREVKKRRVGV</sequence>
<proteinExistence type="predicted"/>
<comment type="caution">
    <text evidence="2">The sequence shown here is derived from an EMBL/GenBank/DDBJ whole genome shotgun (WGS) entry which is preliminary data.</text>
</comment>
<dbReference type="AlphaFoldDB" id="A0AAD4DYS3"/>
<feature type="region of interest" description="Disordered" evidence="1">
    <location>
        <begin position="13"/>
        <end position="50"/>
    </location>
</feature>
<keyword evidence="3" id="KW-1185">Reference proteome</keyword>
<name>A0AAD4DYS3_9AGAM</name>
<feature type="region of interest" description="Disordered" evidence="1">
    <location>
        <begin position="206"/>
        <end position="356"/>
    </location>
</feature>
<accession>A0AAD4DYS3</accession>
<feature type="compositionally biased region" description="Low complexity" evidence="1">
    <location>
        <begin position="237"/>
        <end position="261"/>
    </location>
</feature>
<evidence type="ECO:0000256" key="1">
    <source>
        <dbReference type="SAM" id="MobiDB-lite"/>
    </source>
</evidence>
<dbReference type="GeneID" id="64664729"/>